<protein>
    <submittedName>
        <fullName evidence="1">Uncharacterized protein</fullName>
    </submittedName>
</protein>
<reference evidence="1 2" key="1">
    <citation type="submission" date="2019-05" db="EMBL/GenBank/DDBJ databases">
        <title>Another draft genome of Portunus trituberculatus and its Hox gene families provides insights of decapod evolution.</title>
        <authorList>
            <person name="Jeong J.-H."/>
            <person name="Song I."/>
            <person name="Kim S."/>
            <person name="Choi T."/>
            <person name="Kim D."/>
            <person name="Ryu S."/>
            <person name="Kim W."/>
        </authorList>
    </citation>
    <scope>NUCLEOTIDE SEQUENCE [LARGE SCALE GENOMIC DNA]</scope>
    <source>
        <tissue evidence="1">Muscle</tissue>
    </source>
</reference>
<keyword evidence="2" id="KW-1185">Reference proteome</keyword>
<organism evidence="1 2">
    <name type="scientific">Portunus trituberculatus</name>
    <name type="common">Swimming crab</name>
    <name type="synonym">Neptunus trituberculatus</name>
    <dbReference type="NCBI Taxonomy" id="210409"/>
    <lineage>
        <taxon>Eukaryota</taxon>
        <taxon>Metazoa</taxon>
        <taxon>Ecdysozoa</taxon>
        <taxon>Arthropoda</taxon>
        <taxon>Crustacea</taxon>
        <taxon>Multicrustacea</taxon>
        <taxon>Malacostraca</taxon>
        <taxon>Eumalacostraca</taxon>
        <taxon>Eucarida</taxon>
        <taxon>Decapoda</taxon>
        <taxon>Pleocyemata</taxon>
        <taxon>Brachyura</taxon>
        <taxon>Eubrachyura</taxon>
        <taxon>Portunoidea</taxon>
        <taxon>Portunidae</taxon>
        <taxon>Portuninae</taxon>
        <taxon>Portunus</taxon>
    </lineage>
</organism>
<dbReference type="AlphaFoldDB" id="A0A5B7EJI7"/>
<name>A0A5B7EJI7_PORTR</name>
<dbReference type="Proteomes" id="UP000324222">
    <property type="component" value="Unassembled WGS sequence"/>
</dbReference>
<sequence length="137" mass="14919">MTKYLLKLCCVARQRRCSSAVSSQQLSVSREQPAMLLSAGIAVLSGHHSCCLDTFRHQTCLTAAVLLICLPLCLAADSFLPRVSALTDAQSCLFAFLSTLKTHKSIMFPHGSIWLGKQVATGVTLHFIVHSNLCYHA</sequence>
<comment type="caution">
    <text evidence="1">The sequence shown here is derived from an EMBL/GenBank/DDBJ whole genome shotgun (WGS) entry which is preliminary data.</text>
</comment>
<gene>
    <name evidence="1" type="ORF">E2C01_026567</name>
</gene>
<dbReference type="EMBL" id="VSRR010002787">
    <property type="protein sequence ID" value="MPC33223.1"/>
    <property type="molecule type" value="Genomic_DNA"/>
</dbReference>
<evidence type="ECO:0000313" key="2">
    <source>
        <dbReference type="Proteomes" id="UP000324222"/>
    </source>
</evidence>
<proteinExistence type="predicted"/>
<evidence type="ECO:0000313" key="1">
    <source>
        <dbReference type="EMBL" id="MPC33223.1"/>
    </source>
</evidence>
<accession>A0A5B7EJI7</accession>